<dbReference type="HOGENOM" id="CLU_2222985_0_0_1"/>
<dbReference type="EMBL" id="KN847042">
    <property type="protein sequence ID" value="KIW30151.1"/>
    <property type="molecule type" value="Genomic_DNA"/>
</dbReference>
<proteinExistence type="predicted"/>
<sequence>MAQHQQRELTWTKPQTGEGILASEKNHQIEFPVDIPHCQALRASLARVSLSAPTWPPFPEMQKQGSNTSVHCSGRGVQSKSPPGGPWQRDIPGIFQRPWSGAVGTQ</sequence>
<dbReference type="AlphaFoldDB" id="A0A0D1ZQ65"/>
<evidence type="ECO:0000313" key="3">
    <source>
        <dbReference type="Proteomes" id="UP000054466"/>
    </source>
</evidence>
<feature type="compositionally biased region" description="Polar residues" evidence="1">
    <location>
        <begin position="63"/>
        <end position="81"/>
    </location>
</feature>
<dbReference type="GeneID" id="27345114"/>
<dbReference type="Proteomes" id="UP000054466">
    <property type="component" value="Unassembled WGS sequence"/>
</dbReference>
<feature type="region of interest" description="Disordered" evidence="1">
    <location>
        <begin position="56"/>
        <end position="106"/>
    </location>
</feature>
<reference evidence="2 3" key="1">
    <citation type="submission" date="2015-01" db="EMBL/GenBank/DDBJ databases">
        <title>The Genome Sequence of Cladophialophora immunda CBS83496.</title>
        <authorList>
            <consortium name="The Broad Institute Genomics Platform"/>
            <person name="Cuomo C."/>
            <person name="de Hoog S."/>
            <person name="Gorbushina A."/>
            <person name="Stielow B."/>
            <person name="Teixiera M."/>
            <person name="Abouelleil A."/>
            <person name="Chapman S.B."/>
            <person name="Priest M."/>
            <person name="Young S.K."/>
            <person name="Wortman J."/>
            <person name="Nusbaum C."/>
            <person name="Birren B."/>
        </authorList>
    </citation>
    <scope>NUCLEOTIDE SEQUENCE [LARGE SCALE GENOMIC DNA]</scope>
    <source>
        <strain evidence="2 3">CBS 83496</strain>
    </source>
</reference>
<organism evidence="2 3">
    <name type="scientific">Cladophialophora immunda</name>
    <dbReference type="NCBI Taxonomy" id="569365"/>
    <lineage>
        <taxon>Eukaryota</taxon>
        <taxon>Fungi</taxon>
        <taxon>Dikarya</taxon>
        <taxon>Ascomycota</taxon>
        <taxon>Pezizomycotina</taxon>
        <taxon>Eurotiomycetes</taxon>
        <taxon>Chaetothyriomycetidae</taxon>
        <taxon>Chaetothyriales</taxon>
        <taxon>Herpotrichiellaceae</taxon>
        <taxon>Cladophialophora</taxon>
    </lineage>
</organism>
<keyword evidence="3" id="KW-1185">Reference proteome</keyword>
<dbReference type="VEuPathDB" id="FungiDB:PV07_05920"/>
<accession>A0A0D1ZQ65</accession>
<protein>
    <submittedName>
        <fullName evidence="2">Uncharacterized protein</fullName>
    </submittedName>
</protein>
<evidence type="ECO:0000256" key="1">
    <source>
        <dbReference type="SAM" id="MobiDB-lite"/>
    </source>
</evidence>
<dbReference type="RefSeq" id="XP_016250367.1">
    <property type="nucleotide sequence ID" value="XM_016392848.1"/>
</dbReference>
<name>A0A0D1ZQ65_9EURO</name>
<evidence type="ECO:0000313" key="2">
    <source>
        <dbReference type="EMBL" id="KIW30151.1"/>
    </source>
</evidence>
<gene>
    <name evidence="2" type="ORF">PV07_05920</name>
</gene>